<keyword evidence="1" id="KW-0472">Membrane</keyword>
<dbReference type="InterPro" id="IPR046739">
    <property type="entry name" value="DUF6789"/>
</dbReference>
<feature type="transmembrane region" description="Helical" evidence="1">
    <location>
        <begin position="67"/>
        <end position="88"/>
    </location>
</feature>
<dbReference type="EMBL" id="JAVDXW010000001">
    <property type="protein sequence ID" value="MDR7304231.1"/>
    <property type="molecule type" value="Genomic_DNA"/>
</dbReference>
<feature type="transmembrane region" description="Helical" evidence="1">
    <location>
        <begin position="126"/>
        <end position="150"/>
    </location>
</feature>
<accession>A0AAE3ZHY1</accession>
<evidence type="ECO:0000313" key="3">
    <source>
        <dbReference type="Proteomes" id="UP001180845"/>
    </source>
</evidence>
<evidence type="ECO:0000313" key="2">
    <source>
        <dbReference type="EMBL" id="MDR7304231.1"/>
    </source>
</evidence>
<keyword evidence="1" id="KW-1133">Transmembrane helix</keyword>
<proteinExistence type="predicted"/>
<comment type="caution">
    <text evidence="2">The sequence shown here is derived from an EMBL/GenBank/DDBJ whole genome shotgun (WGS) entry which is preliminary data.</text>
</comment>
<protein>
    <submittedName>
        <fullName evidence="2">Uncharacterized protein</fullName>
    </submittedName>
</protein>
<dbReference type="Proteomes" id="UP001180845">
    <property type="component" value="Unassembled WGS sequence"/>
</dbReference>
<feature type="transmembrane region" description="Helical" evidence="1">
    <location>
        <begin position="100"/>
        <end position="120"/>
    </location>
</feature>
<gene>
    <name evidence="2" type="ORF">JOF55_004412</name>
</gene>
<keyword evidence="3" id="KW-1185">Reference proteome</keyword>
<feature type="transmembrane region" description="Helical" evidence="1">
    <location>
        <begin position="26"/>
        <end position="47"/>
    </location>
</feature>
<dbReference type="RefSeq" id="WP_310277642.1">
    <property type="nucleotide sequence ID" value="NZ_JAVDXW010000001.1"/>
</dbReference>
<organism evidence="2 3">
    <name type="scientific">Haloactinomyces albus</name>
    <dbReference type="NCBI Taxonomy" id="1352928"/>
    <lineage>
        <taxon>Bacteria</taxon>
        <taxon>Bacillati</taxon>
        <taxon>Actinomycetota</taxon>
        <taxon>Actinomycetes</taxon>
        <taxon>Actinopolysporales</taxon>
        <taxon>Actinopolysporaceae</taxon>
        <taxon>Haloactinomyces</taxon>
    </lineage>
</organism>
<sequence length="167" mass="16899">MIDKENPSSSVSTGAVRMAAGAARGVVATVAMSAVMLIGVVTGAAPIPEPIPAALVTHTLGELPQPVLAVLAVAAHLAYGAAAGVVLAGLLRRVTVWRALAYAAVLWAVMGLVWLPYLGWGLFGTAVTPAVAVATLAPHLVYGLVLGLLLDRVPGKPSTRREPATGV</sequence>
<name>A0AAE3ZHY1_9ACTN</name>
<reference evidence="2" key="1">
    <citation type="submission" date="2023-07" db="EMBL/GenBank/DDBJ databases">
        <title>Sequencing the genomes of 1000 actinobacteria strains.</title>
        <authorList>
            <person name="Klenk H.-P."/>
        </authorList>
    </citation>
    <scope>NUCLEOTIDE SEQUENCE</scope>
    <source>
        <strain evidence="2">DSM 45977</strain>
    </source>
</reference>
<evidence type="ECO:0000256" key="1">
    <source>
        <dbReference type="SAM" id="Phobius"/>
    </source>
</evidence>
<dbReference type="Pfam" id="PF20587">
    <property type="entry name" value="DUF6789"/>
    <property type="match status" value="1"/>
</dbReference>
<keyword evidence="1" id="KW-0812">Transmembrane</keyword>
<dbReference type="AlphaFoldDB" id="A0AAE3ZHY1"/>